<dbReference type="RefSeq" id="WP_161314433.1">
    <property type="nucleotide sequence ID" value="NZ_WTUW01000001.1"/>
</dbReference>
<organism evidence="3 4">
    <name type="scientific">Sneathiella litorea</name>
    <dbReference type="NCBI Taxonomy" id="2606216"/>
    <lineage>
        <taxon>Bacteria</taxon>
        <taxon>Pseudomonadati</taxon>
        <taxon>Pseudomonadota</taxon>
        <taxon>Alphaproteobacteria</taxon>
        <taxon>Sneathiellales</taxon>
        <taxon>Sneathiellaceae</taxon>
        <taxon>Sneathiella</taxon>
    </lineage>
</organism>
<dbReference type="GO" id="GO:0006171">
    <property type="term" value="P:cAMP biosynthetic process"/>
    <property type="evidence" value="ECO:0007669"/>
    <property type="project" value="TreeGrafter"/>
</dbReference>
<feature type="transmembrane region" description="Helical" evidence="1">
    <location>
        <begin position="127"/>
        <end position="146"/>
    </location>
</feature>
<dbReference type="PROSITE" id="PS50125">
    <property type="entry name" value="GUANYLATE_CYCLASE_2"/>
    <property type="match status" value="1"/>
</dbReference>
<dbReference type="PANTHER" id="PTHR43081:SF1">
    <property type="entry name" value="ADENYLATE CYCLASE, TERMINAL-DIFFERENTIATION SPECIFIC"/>
    <property type="match status" value="1"/>
</dbReference>
<dbReference type="CDD" id="cd07302">
    <property type="entry name" value="CHD"/>
    <property type="match status" value="1"/>
</dbReference>
<dbReference type="Pfam" id="PF00211">
    <property type="entry name" value="Guanylate_cyc"/>
    <property type="match status" value="1"/>
</dbReference>
<keyword evidence="1" id="KW-1133">Transmembrane helix</keyword>
<dbReference type="SUPFAM" id="SSF55073">
    <property type="entry name" value="Nucleotide cyclase"/>
    <property type="match status" value="1"/>
</dbReference>
<evidence type="ECO:0000259" key="2">
    <source>
        <dbReference type="PROSITE" id="PS50125"/>
    </source>
</evidence>
<feature type="transmembrane region" description="Helical" evidence="1">
    <location>
        <begin position="39"/>
        <end position="58"/>
    </location>
</feature>
<feature type="transmembrane region" description="Helical" evidence="1">
    <location>
        <begin position="70"/>
        <end position="88"/>
    </location>
</feature>
<feature type="transmembrane region" description="Helical" evidence="1">
    <location>
        <begin position="153"/>
        <end position="174"/>
    </location>
</feature>
<dbReference type="GO" id="GO:0004016">
    <property type="term" value="F:adenylate cyclase activity"/>
    <property type="evidence" value="ECO:0007669"/>
    <property type="project" value="UniProtKB-ARBA"/>
</dbReference>
<dbReference type="SMART" id="SM00044">
    <property type="entry name" value="CYCc"/>
    <property type="match status" value="1"/>
</dbReference>
<name>A0A6L8W4C9_9PROT</name>
<feature type="transmembrane region" description="Helical" evidence="1">
    <location>
        <begin position="194"/>
        <end position="218"/>
    </location>
</feature>
<keyword evidence="1" id="KW-0812">Transmembrane</keyword>
<feature type="domain" description="Guanylate cyclase" evidence="2">
    <location>
        <begin position="267"/>
        <end position="399"/>
    </location>
</feature>
<feature type="transmembrane region" description="Helical" evidence="1">
    <location>
        <begin position="95"/>
        <end position="115"/>
    </location>
</feature>
<evidence type="ECO:0000256" key="1">
    <source>
        <dbReference type="SAM" id="Phobius"/>
    </source>
</evidence>
<gene>
    <name evidence="3" type="ORF">GQE98_04480</name>
</gene>
<proteinExistence type="predicted"/>
<protein>
    <submittedName>
        <fullName evidence="3">Adenylate/guanylate cyclase domain-containing protein</fullName>
    </submittedName>
</protein>
<sequence>MLGMWRNLQRAILGEEIDGKLPDRVQDAIKRQQTQSEILIAWVQVFIVVTFSTLYALSPKTFAADVMFAPVPYALMIYGLFTALRLLLAYFSKMPAWFIGISVIADMALLMFLIWSFHIQYEQPPSFYLKAPTLLYVFIFIALRALRFEATYVLLAGASAAIGWLILLGYAVQIDGGMAQITRNYVEFTMSHKILLGAEFDKVISIVVVTLIIALVIVRARRLLIHSVAQATAAEDLSRFFSPEIAAQITHSESWIEPGTGESRQAAILHCDLQGFTKLSMERPANEVISLLAEYQSRMVPVIQKHGGTIDKFLGDGILATFGAAVSTEQYAADCLRAMEYLEREAATWNSERKAEGKDPMTVRFVSAVGAIVFGAVGDNSRLEYTVIGEPVNLAAKLDKHAKDENATSVTTREALDLAKAQGYTPRAQLELREARHVEGVNGTVDLVIFRP</sequence>
<evidence type="ECO:0000313" key="3">
    <source>
        <dbReference type="EMBL" id="MZR29888.1"/>
    </source>
</evidence>
<dbReference type="Proteomes" id="UP000476030">
    <property type="component" value="Unassembled WGS sequence"/>
</dbReference>
<keyword evidence="1" id="KW-0472">Membrane</keyword>
<dbReference type="Gene3D" id="3.30.70.1230">
    <property type="entry name" value="Nucleotide cyclase"/>
    <property type="match status" value="1"/>
</dbReference>
<accession>A0A6L8W4C9</accession>
<dbReference type="EMBL" id="WTUW01000001">
    <property type="protein sequence ID" value="MZR29888.1"/>
    <property type="molecule type" value="Genomic_DNA"/>
</dbReference>
<comment type="caution">
    <text evidence="3">The sequence shown here is derived from an EMBL/GenBank/DDBJ whole genome shotgun (WGS) entry which is preliminary data.</text>
</comment>
<dbReference type="AlphaFoldDB" id="A0A6L8W4C9"/>
<dbReference type="InterPro" id="IPR001054">
    <property type="entry name" value="A/G_cyclase"/>
</dbReference>
<dbReference type="PANTHER" id="PTHR43081">
    <property type="entry name" value="ADENYLATE CYCLASE, TERMINAL-DIFFERENTIATION SPECIFIC-RELATED"/>
    <property type="match status" value="1"/>
</dbReference>
<dbReference type="GO" id="GO:0035556">
    <property type="term" value="P:intracellular signal transduction"/>
    <property type="evidence" value="ECO:0007669"/>
    <property type="project" value="InterPro"/>
</dbReference>
<dbReference type="InterPro" id="IPR050697">
    <property type="entry name" value="Adenylyl/Guanylyl_Cyclase_3/4"/>
</dbReference>
<keyword evidence="4" id="KW-1185">Reference proteome</keyword>
<reference evidence="3 4" key="1">
    <citation type="submission" date="2019-12" db="EMBL/GenBank/DDBJ databases">
        <title>Snethiella sp. nov. sp. isolated from sea sand.</title>
        <authorList>
            <person name="Kim J."/>
            <person name="Jeong S.E."/>
            <person name="Jung H.S."/>
            <person name="Jeon C.O."/>
        </authorList>
    </citation>
    <scope>NUCLEOTIDE SEQUENCE [LARGE SCALE GENOMIC DNA]</scope>
    <source>
        <strain evidence="3 4">DP05</strain>
    </source>
</reference>
<evidence type="ECO:0000313" key="4">
    <source>
        <dbReference type="Proteomes" id="UP000476030"/>
    </source>
</evidence>
<dbReference type="InterPro" id="IPR029787">
    <property type="entry name" value="Nucleotide_cyclase"/>
</dbReference>